<keyword evidence="1" id="KW-0812">Transmembrane</keyword>
<accession>A0ABP6FIM9</accession>
<protein>
    <submittedName>
        <fullName evidence="2">Uncharacterized protein</fullName>
    </submittedName>
</protein>
<reference evidence="3" key="1">
    <citation type="journal article" date="2019" name="Int. J. Syst. Evol. Microbiol.">
        <title>The Global Catalogue of Microorganisms (GCM) 10K type strain sequencing project: providing services to taxonomists for standard genome sequencing and annotation.</title>
        <authorList>
            <consortium name="The Broad Institute Genomics Platform"/>
            <consortium name="The Broad Institute Genome Sequencing Center for Infectious Disease"/>
            <person name="Wu L."/>
            <person name="Ma J."/>
        </authorList>
    </citation>
    <scope>NUCLEOTIDE SEQUENCE [LARGE SCALE GENOMIC DNA]</scope>
    <source>
        <strain evidence="3">JCM 6835</strain>
    </source>
</reference>
<feature type="transmembrane region" description="Helical" evidence="1">
    <location>
        <begin position="65"/>
        <end position="87"/>
    </location>
</feature>
<name>A0ABP6FIM9_9ACTN</name>
<keyword evidence="1" id="KW-1133">Transmembrane helix</keyword>
<evidence type="ECO:0000256" key="1">
    <source>
        <dbReference type="SAM" id="Phobius"/>
    </source>
</evidence>
<keyword evidence="3" id="KW-1185">Reference proteome</keyword>
<dbReference type="RefSeq" id="WP_346154547.1">
    <property type="nucleotide sequence ID" value="NZ_BAAATE010000034.1"/>
</dbReference>
<evidence type="ECO:0000313" key="2">
    <source>
        <dbReference type="EMBL" id="GAA2692115.1"/>
    </source>
</evidence>
<dbReference type="Proteomes" id="UP001501666">
    <property type="component" value="Unassembled WGS sequence"/>
</dbReference>
<evidence type="ECO:0000313" key="3">
    <source>
        <dbReference type="Proteomes" id="UP001501666"/>
    </source>
</evidence>
<gene>
    <name evidence="2" type="ORF">GCM10010412_082840</name>
</gene>
<keyword evidence="1" id="KW-0472">Membrane</keyword>
<dbReference type="EMBL" id="BAAATE010000034">
    <property type="protein sequence ID" value="GAA2692115.1"/>
    <property type="molecule type" value="Genomic_DNA"/>
</dbReference>
<proteinExistence type="predicted"/>
<comment type="caution">
    <text evidence="2">The sequence shown here is derived from an EMBL/GenBank/DDBJ whole genome shotgun (WGS) entry which is preliminary data.</text>
</comment>
<sequence length="305" mass="34412">MTDSKGKTGLLADAARLLRFLGQSWRSADASVRRGAVIMWCVGLLFVVFGVVGDVLRAWWSSMPFLTNLLTSATAFFFAVPFAVLVLQEASHRMADRAGRRAATDLLLESTHQLEKAAATLWPGEHSRHSPTGDRPITTTSVLVEAYEKVREMGKGDDDGREVAQILRTAINQWRLDQPPAQFRELAGRVGREVHRLRDVVRPRFLQLDLEWPLDQRLGLLSEAVDAVIRRGDWYGEGYNSWFEEAESYIQAFAKRPTISRSDAHAVMKLLERVKGVHRDRTMFMVRLSDCALRARETLRGLPPA</sequence>
<organism evidence="2 3">
    <name type="scientific">Nonomuraea recticatena</name>
    <dbReference type="NCBI Taxonomy" id="46178"/>
    <lineage>
        <taxon>Bacteria</taxon>
        <taxon>Bacillati</taxon>
        <taxon>Actinomycetota</taxon>
        <taxon>Actinomycetes</taxon>
        <taxon>Streptosporangiales</taxon>
        <taxon>Streptosporangiaceae</taxon>
        <taxon>Nonomuraea</taxon>
    </lineage>
</organism>
<feature type="transmembrane region" description="Helical" evidence="1">
    <location>
        <begin position="36"/>
        <end position="59"/>
    </location>
</feature>